<evidence type="ECO:0000313" key="1">
    <source>
        <dbReference type="EMBL" id="TCI02197.1"/>
    </source>
</evidence>
<evidence type="ECO:0000313" key="2">
    <source>
        <dbReference type="Proteomes" id="UP000292554"/>
    </source>
</evidence>
<keyword evidence="2" id="KW-1185">Reference proteome</keyword>
<protein>
    <recommendedName>
        <fullName evidence="3">DUF1795 domain-containing protein</fullName>
    </recommendedName>
</protein>
<dbReference type="Proteomes" id="UP000292554">
    <property type="component" value="Unassembled WGS sequence"/>
</dbReference>
<sequence>MVLPQDWDVSQDDYLQATQRLITLSTSIASRARIEIFDNSATRPNLELYLQQYMADAIPMAQRDSVKLTHGEVDRQQGRGYFVEVNLNDELDTAYYVEVIEMQYVDHQSYVTLHTPLESKERILAQFNQLIDSINNK</sequence>
<dbReference type="RefSeq" id="WP_131416567.1">
    <property type="nucleotide sequence ID" value="NZ_SJXE01000008.1"/>
</dbReference>
<accession>A0ABY2AHT9</accession>
<dbReference type="EMBL" id="SJXE01000008">
    <property type="protein sequence ID" value="TCI02197.1"/>
    <property type="molecule type" value="Genomic_DNA"/>
</dbReference>
<organism evidence="1 2">
    <name type="scientific">Corallincola luteus</name>
    <dbReference type="NCBI Taxonomy" id="1775177"/>
    <lineage>
        <taxon>Bacteria</taxon>
        <taxon>Pseudomonadati</taxon>
        <taxon>Pseudomonadota</taxon>
        <taxon>Gammaproteobacteria</taxon>
        <taxon>Alteromonadales</taxon>
        <taxon>Psychromonadaceae</taxon>
        <taxon>Corallincola</taxon>
    </lineage>
</organism>
<proteinExistence type="predicted"/>
<reference evidence="1 2" key="1">
    <citation type="submission" date="2019-02" db="EMBL/GenBank/DDBJ databases">
        <title>Corallincola luteus sp. nov., a marine bacterium isolated from surface sediment of Bohai Sea in China.</title>
        <authorList>
            <person name="Ren Q."/>
        </authorList>
    </citation>
    <scope>NUCLEOTIDE SEQUENCE [LARGE SCALE GENOMIC DNA]</scope>
    <source>
        <strain evidence="1 2">DASS28</strain>
    </source>
</reference>
<gene>
    <name evidence="1" type="ORF">EZV61_14775</name>
</gene>
<evidence type="ECO:0008006" key="3">
    <source>
        <dbReference type="Google" id="ProtNLM"/>
    </source>
</evidence>
<comment type="caution">
    <text evidence="1">The sequence shown here is derived from an EMBL/GenBank/DDBJ whole genome shotgun (WGS) entry which is preliminary data.</text>
</comment>
<name>A0ABY2AHT9_9GAMM</name>